<dbReference type="EC" id="3.4.24.-" evidence="7"/>
<dbReference type="EMBL" id="BMAT01002291">
    <property type="protein sequence ID" value="GFS03852.1"/>
    <property type="molecule type" value="Genomic_DNA"/>
</dbReference>
<keyword evidence="5 6" id="KW-0482">Metalloprotease</keyword>
<dbReference type="PANTHER" id="PTHR10127:SF780">
    <property type="entry name" value="METALLOENDOPEPTIDASE"/>
    <property type="match status" value="1"/>
</dbReference>
<comment type="caution">
    <text evidence="6">Lacks conserved residue(s) required for the propagation of feature annotation.</text>
</comment>
<dbReference type="PROSITE" id="PS51864">
    <property type="entry name" value="ASTACIN"/>
    <property type="match status" value="1"/>
</dbReference>
<feature type="binding site" evidence="6">
    <location>
        <position position="99"/>
    </location>
    <ligand>
        <name>Zn(2+)</name>
        <dbReference type="ChEBI" id="CHEBI:29105"/>
        <note>catalytic</note>
    </ligand>
</feature>
<evidence type="ECO:0000259" key="8">
    <source>
        <dbReference type="PROSITE" id="PS51864"/>
    </source>
</evidence>
<reference evidence="9 10" key="1">
    <citation type="journal article" date="2021" name="Elife">
        <title>Chloroplast acquisition without the gene transfer in kleptoplastic sea slugs, Plakobranchus ocellatus.</title>
        <authorList>
            <person name="Maeda T."/>
            <person name="Takahashi S."/>
            <person name="Yoshida T."/>
            <person name="Shimamura S."/>
            <person name="Takaki Y."/>
            <person name="Nagai Y."/>
            <person name="Toyoda A."/>
            <person name="Suzuki Y."/>
            <person name="Arimoto A."/>
            <person name="Ishii H."/>
            <person name="Satoh N."/>
            <person name="Nishiyama T."/>
            <person name="Hasebe M."/>
            <person name="Maruyama T."/>
            <person name="Minagawa J."/>
            <person name="Obokata J."/>
            <person name="Shigenobu S."/>
        </authorList>
    </citation>
    <scope>NUCLEOTIDE SEQUENCE [LARGE SCALE GENOMIC DNA]</scope>
</reference>
<dbReference type="Gene3D" id="3.40.390.10">
    <property type="entry name" value="Collagenase (Catalytic Domain)"/>
    <property type="match status" value="1"/>
</dbReference>
<proteinExistence type="predicted"/>
<feature type="binding site" evidence="6">
    <location>
        <position position="109"/>
    </location>
    <ligand>
        <name>Zn(2+)</name>
        <dbReference type="ChEBI" id="CHEBI:29105"/>
        <note>catalytic</note>
    </ligand>
</feature>
<accession>A0AAV4I4C7</accession>
<feature type="active site" evidence="6">
    <location>
        <position position="100"/>
    </location>
</feature>
<evidence type="ECO:0000256" key="6">
    <source>
        <dbReference type="PROSITE-ProRule" id="PRU01211"/>
    </source>
</evidence>
<dbReference type="InterPro" id="IPR034035">
    <property type="entry name" value="Astacin-like_dom"/>
</dbReference>
<dbReference type="PRINTS" id="PR00480">
    <property type="entry name" value="ASTACIN"/>
</dbReference>
<evidence type="ECO:0000256" key="3">
    <source>
        <dbReference type="ARBA" id="ARBA00022801"/>
    </source>
</evidence>
<evidence type="ECO:0000256" key="5">
    <source>
        <dbReference type="ARBA" id="ARBA00023049"/>
    </source>
</evidence>
<dbReference type="AlphaFoldDB" id="A0AAV4I4C7"/>
<evidence type="ECO:0000256" key="4">
    <source>
        <dbReference type="ARBA" id="ARBA00022833"/>
    </source>
</evidence>
<dbReference type="SUPFAM" id="SSF55486">
    <property type="entry name" value="Metalloproteases ('zincins'), catalytic domain"/>
    <property type="match status" value="1"/>
</dbReference>
<protein>
    <recommendedName>
        <fullName evidence="7">Metalloendopeptidase</fullName>
        <ecNumber evidence="7">3.4.24.-</ecNumber>
    </recommendedName>
</protein>
<evidence type="ECO:0000313" key="10">
    <source>
        <dbReference type="Proteomes" id="UP000762676"/>
    </source>
</evidence>
<comment type="caution">
    <text evidence="9">The sequence shown here is derived from an EMBL/GenBank/DDBJ whole genome shotgun (WGS) entry which is preliminary data.</text>
</comment>
<feature type="domain" description="Peptidase M12A" evidence="8">
    <location>
        <begin position="8"/>
        <end position="203"/>
    </location>
</feature>
<dbReference type="SMART" id="SM00235">
    <property type="entry name" value="ZnMc"/>
    <property type="match status" value="1"/>
</dbReference>
<dbReference type="InterPro" id="IPR006026">
    <property type="entry name" value="Peptidase_Metallo"/>
</dbReference>
<evidence type="ECO:0000256" key="7">
    <source>
        <dbReference type="RuleBase" id="RU361183"/>
    </source>
</evidence>
<keyword evidence="2 6" id="KW-0479">Metal-binding</keyword>
<gene>
    <name evidence="9" type="ORF">ElyMa_001159900</name>
</gene>
<dbReference type="GO" id="GO:0008270">
    <property type="term" value="F:zinc ion binding"/>
    <property type="evidence" value="ECO:0007669"/>
    <property type="project" value="UniProtKB-UniRule"/>
</dbReference>
<keyword evidence="1 6" id="KW-0645">Protease</keyword>
<feature type="binding site" evidence="6">
    <location>
        <position position="103"/>
    </location>
    <ligand>
        <name>Zn(2+)</name>
        <dbReference type="ChEBI" id="CHEBI:29105"/>
        <note>catalytic</note>
    </ligand>
</feature>
<dbReference type="PANTHER" id="PTHR10127">
    <property type="entry name" value="DISCOIDIN, CUB, EGF, LAMININ , AND ZINC METALLOPROTEASE DOMAIN CONTAINING"/>
    <property type="match status" value="1"/>
</dbReference>
<dbReference type="Proteomes" id="UP000762676">
    <property type="component" value="Unassembled WGS sequence"/>
</dbReference>
<dbReference type="InterPro" id="IPR001506">
    <property type="entry name" value="Peptidase_M12A"/>
</dbReference>
<evidence type="ECO:0000313" key="9">
    <source>
        <dbReference type="EMBL" id="GFS03852.1"/>
    </source>
</evidence>
<dbReference type="InterPro" id="IPR024079">
    <property type="entry name" value="MetalloPept_cat_dom_sf"/>
</dbReference>
<sequence length="271" mass="30325">MPNQACNIAIVSLKDQRTGRKASNVDIAKTPSNDRRQVQAAINDWNRYTCLNMRPARSGDRNRIRFQNGGGCYSRVGMVGGAQVVGLAPGCRVKGVVIHEIGHALGLHHEQTRPDRDQHVRIIRSNIPSHLYYNFEKYSWSIIRNMNIEYDYGSIMHYGKTAFSTNGGLTIRTLNSRYQNVIGNRNNLSFKDIKSINIMYNCKRATSGCTKTDSQCSNGGFVGKDCKSLQIDFYANEDDNKGDNGSQQCLRSPAVQLSQNKLQISNGWSLP</sequence>
<evidence type="ECO:0000256" key="2">
    <source>
        <dbReference type="ARBA" id="ARBA00022723"/>
    </source>
</evidence>
<organism evidence="9 10">
    <name type="scientific">Elysia marginata</name>
    <dbReference type="NCBI Taxonomy" id="1093978"/>
    <lineage>
        <taxon>Eukaryota</taxon>
        <taxon>Metazoa</taxon>
        <taxon>Spiralia</taxon>
        <taxon>Lophotrochozoa</taxon>
        <taxon>Mollusca</taxon>
        <taxon>Gastropoda</taxon>
        <taxon>Heterobranchia</taxon>
        <taxon>Euthyneura</taxon>
        <taxon>Panpulmonata</taxon>
        <taxon>Sacoglossa</taxon>
        <taxon>Placobranchoidea</taxon>
        <taxon>Plakobranchidae</taxon>
        <taxon>Elysia</taxon>
    </lineage>
</organism>
<name>A0AAV4I4C7_9GAST</name>
<comment type="cofactor">
    <cofactor evidence="6 7">
        <name>Zn(2+)</name>
        <dbReference type="ChEBI" id="CHEBI:29105"/>
    </cofactor>
    <text evidence="6 7">Binds 1 zinc ion per subunit.</text>
</comment>
<keyword evidence="3 6" id="KW-0378">Hydrolase</keyword>
<keyword evidence="10" id="KW-1185">Reference proteome</keyword>
<evidence type="ECO:0000256" key="1">
    <source>
        <dbReference type="ARBA" id="ARBA00022670"/>
    </source>
</evidence>
<dbReference type="Pfam" id="PF01400">
    <property type="entry name" value="Astacin"/>
    <property type="match status" value="1"/>
</dbReference>
<dbReference type="CDD" id="cd04280">
    <property type="entry name" value="ZnMc_astacin_like"/>
    <property type="match status" value="1"/>
</dbReference>
<keyword evidence="4 6" id="KW-0862">Zinc</keyword>
<dbReference type="GO" id="GO:0006508">
    <property type="term" value="P:proteolysis"/>
    <property type="evidence" value="ECO:0007669"/>
    <property type="project" value="UniProtKB-KW"/>
</dbReference>
<dbReference type="GO" id="GO:0004222">
    <property type="term" value="F:metalloendopeptidase activity"/>
    <property type="evidence" value="ECO:0007669"/>
    <property type="project" value="UniProtKB-UniRule"/>
</dbReference>